<evidence type="ECO:0000313" key="4">
    <source>
        <dbReference type="Proteomes" id="UP000256900"/>
    </source>
</evidence>
<dbReference type="SUPFAM" id="SSF53756">
    <property type="entry name" value="UDP-Glycosyltransferase/glycogen phosphorylase"/>
    <property type="match status" value="1"/>
</dbReference>
<reference evidence="3 4" key="1">
    <citation type="submission" date="2018-08" db="EMBL/GenBank/DDBJ databases">
        <title>Genomic Encyclopedia of Type Strains, Phase IV (KMG-IV): sequencing the most valuable type-strain genomes for metagenomic binning, comparative biology and taxonomic classification.</title>
        <authorList>
            <person name="Goeker M."/>
        </authorList>
    </citation>
    <scope>NUCLEOTIDE SEQUENCE [LARGE SCALE GENOMIC DNA]</scope>
    <source>
        <strain evidence="3 4">BW863</strain>
    </source>
</reference>
<dbReference type="Pfam" id="PF00534">
    <property type="entry name" value="Glycos_transf_1"/>
    <property type="match status" value="1"/>
</dbReference>
<accession>A0A3D9YXP2</accession>
<dbReference type="InterPro" id="IPR001296">
    <property type="entry name" value="Glyco_trans_1"/>
</dbReference>
<dbReference type="CDD" id="cd03819">
    <property type="entry name" value="GT4_WavL-like"/>
    <property type="match status" value="1"/>
</dbReference>
<evidence type="ECO:0000259" key="1">
    <source>
        <dbReference type="Pfam" id="PF00534"/>
    </source>
</evidence>
<dbReference type="AlphaFoldDB" id="A0A3D9YXP2"/>
<dbReference type="Pfam" id="PF13439">
    <property type="entry name" value="Glyco_transf_4"/>
    <property type="match status" value="1"/>
</dbReference>
<gene>
    <name evidence="3" type="ORF">DES32_1084</name>
</gene>
<feature type="domain" description="Glycosyl transferase family 1" evidence="1">
    <location>
        <begin position="203"/>
        <end position="378"/>
    </location>
</feature>
<dbReference type="InterPro" id="IPR050194">
    <property type="entry name" value="Glycosyltransferase_grp1"/>
</dbReference>
<proteinExistence type="predicted"/>
<comment type="caution">
    <text evidence="3">The sequence shown here is derived from an EMBL/GenBank/DDBJ whole genome shotgun (WGS) entry which is preliminary data.</text>
</comment>
<dbReference type="Gene3D" id="3.40.50.2000">
    <property type="entry name" value="Glycogen Phosphorylase B"/>
    <property type="match status" value="2"/>
</dbReference>
<dbReference type="RefSeq" id="WP_115835663.1">
    <property type="nucleotide sequence ID" value="NZ_CP025086.1"/>
</dbReference>
<dbReference type="PANTHER" id="PTHR45947:SF3">
    <property type="entry name" value="SULFOQUINOVOSYL TRANSFERASE SQD2"/>
    <property type="match status" value="1"/>
</dbReference>
<protein>
    <submittedName>
        <fullName evidence="3">Glycosyltransferase involved in cell wall biosynthesis</fullName>
    </submittedName>
</protein>
<dbReference type="PANTHER" id="PTHR45947">
    <property type="entry name" value="SULFOQUINOVOSYL TRANSFERASE SQD2"/>
    <property type="match status" value="1"/>
</dbReference>
<evidence type="ECO:0000259" key="2">
    <source>
        <dbReference type="Pfam" id="PF13439"/>
    </source>
</evidence>
<dbReference type="InterPro" id="IPR028098">
    <property type="entry name" value="Glyco_trans_4-like_N"/>
</dbReference>
<dbReference type="Proteomes" id="UP000256900">
    <property type="component" value="Unassembled WGS sequence"/>
</dbReference>
<dbReference type="OrthoDB" id="5147801at2"/>
<dbReference type="GO" id="GO:0016757">
    <property type="term" value="F:glycosyltransferase activity"/>
    <property type="evidence" value="ECO:0007669"/>
    <property type="project" value="InterPro"/>
</dbReference>
<dbReference type="EMBL" id="QUMO01000002">
    <property type="protein sequence ID" value="REF87462.1"/>
    <property type="molecule type" value="Genomic_DNA"/>
</dbReference>
<name>A0A3D9YXP2_9HYPH</name>
<evidence type="ECO:0000313" key="3">
    <source>
        <dbReference type="EMBL" id="REF87462.1"/>
    </source>
</evidence>
<organism evidence="3 4">
    <name type="scientific">Methylovirgula ligni</name>
    <dbReference type="NCBI Taxonomy" id="569860"/>
    <lineage>
        <taxon>Bacteria</taxon>
        <taxon>Pseudomonadati</taxon>
        <taxon>Pseudomonadota</taxon>
        <taxon>Alphaproteobacteria</taxon>
        <taxon>Hyphomicrobiales</taxon>
        <taxon>Beijerinckiaceae</taxon>
        <taxon>Methylovirgula</taxon>
    </lineage>
</organism>
<keyword evidence="3" id="KW-0808">Transferase</keyword>
<sequence length="404" mass="42797">MTWQSLSAAVWPQRGPHPLAGQTILQIVPVLGADGTEQIIEIAEALASVGARPLVASAGGRLVPELQAKGGLWLPFPAQTKNPLAMALNKRKLAHLIWRERVTLVHARSRAPAWVAYGATRRPRIAFVTTYHAGYSGGGVFKLNYNAVMAKGDIVIANSAFTAQHIASLYPAVSGRVRVVARGIDFRVFAPQDVDAARVLALRNAWNVGSDERIVLLPARLVAHKGHKVLIEAARLLTSAGLRGVKFILAGDEQGRGAYVRELDAAIAKAGLEGIVRRTGHCADMPAALLAATVAVIPATEPETFSRVTAEAQAMGTPVVVSDLGGLAEIVAAPPQVAIAERTGWRVPPGDARALAAAVYDVLMLGASAREAMSLRARTQVLGRYSVARMQAETLAAYAELIGR</sequence>
<keyword evidence="4" id="KW-1185">Reference proteome</keyword>
<feature type="domain" description="Glycosyltransferase subfamily 4-like N-terminal" evidence="2">
    <location>
        <begin position="39"/>
        <end position="185"/>
    </location>
</feature>